<reference evidence="1 2" key="1">
    <citation type="submission" date="2015-03" db="EMBL/GenBank/DDBJ databases">
        <title>Draft Genome Sequence of Burkholderia andropogonis type strain ICMP2807, isolated from Sorghum bicolor.</title>
        <authorList>
            <person name="Lopes-Santos L."/>
            <person name="Castro D.B."/>
            <person name="Ottoboni L.M."/>
            <person name="Park D."/>
            <person name="Weirc B.S."/>
            <person name="Destefano S.A."/>
        </authorList>
    </citation>
    <scope>NUCLEOTIDE SEQUENCE [LARGE SCALE GENOMIC DNA]</scope>
    <source>
        <strain evidence="1 2">ICMP2807</strain>
    </source>
</reference>
<dbReference type="RefSeq" id="WP_046154693.1">
    <property type="nucleotide sequence ID" value="NZ_LAQU01000239.1"/>
</dbReference>
<dbReference type="PATRIC" id="fig|28092.6.peg.6487"/>
<keyword evidence="2" id="KW-1185">Reference proteome</keyword>
<sequence>FDAETGKHVPRSDFGILTEALLHLNDPVSIEYRLDSLATVQALESFIDKLLDERKEIEQDFNDGVLSAHEYAQQLADNGKRLARNESARLAQTGESIHVLEQALPKGG</sequence>
<protein>
    <submittedName>
        <fullName evidence="1">Uncharacterized protein</fullName>
    </submittedName>
</protein>
<name>A0A0F5JSX6_9BURK</name>
<evidence type="ECO:0000313" key="2">
    <source>
        <dbReference type="Proteomes" id="UP000033618"/>
    </source>
</evidence>
<feature type="non-terminal residue" evidence="1">
    <location>
        <position position="1"/>
    </location>
</feature>
<evidence type="ECO:0000313" key="1">
    <source>
        <dbReference type="EMBL" id="KKB60759.1"/>
    </source>
</evidence>
<proteinExistence type="predicted"/>
<comment type="caution">
    <text evidence="1">The sequence shown here is derived from an EMBL/GenBank/DDBJ whole genome shotgun (WGS) entry which is preliminary data.</text>
</comment>
<dbReference type="Proteomes" id="UP000033618">
    <property type="component" value="Unassembled WGS sequence"/>
</dbReference>
<organism evidence="1 2">
    <name type="scientific">Robbsia andropogonis</name>
    <dbReference type="NCBI Taxonomy" id="28092"/>
    <lineage>
        <taxon>Bacteria</taxon>
        <taxon>Pseudomonadati</taxon>
        <taxon>Pseudomonadota</taxon>
        <taxon>Betaproteobacteria</taxon>
        <taxon>Burkholderiales</taxon>
        <taxon>Burkholderiaceae</taxon>
        <taxon>Robbsia</taxon>
    </lineage>
</organism>
<dbReference type="AlphaFoldDB" id="A0A0F5JSX6"/>
<dbReference type="EMBL" id="LAQU01000239">
    <property type="protein sequence ID" value="KKB60759.1"/>
    <property type="molecule type" value="Genomic_DNA"/>
</dbReference>
<accession>A0A0F5JSX6</accession>
<gene>
    <name evidence="1" type="ORF">WM40_27335</name>
</gene>
<dbReference type="OrthoDB" id="9924601at2"/>